<feature type="compositionally biased region" description="Low complexity" evidence="2">
    <location>
        <begin position="16"/>
        <end position="26"/>
    </location>
</feature>
<evidence type="ECO:0000259" key="3">
    <source>
        <dbReference type="Pfam" id="PF07687"/>
    </source>
</evidence>
<dbReference type="FunFam" id="3.30.70.360:FF:000004">
    <property type="entry name" value="Peptidase M20 domain-containing protein 2"/>
    <property type="match status" value="1"/>
</dbReference>
<dbReference type="PANTHER" id="PTHR30575">
    <property type="entry name" value="PEPTIDASE M20"/>
    <property type="match status" value="1"/>
</dbReference>
<comment type="similarity">
    <text evidence="1">Belongs to the peptidase M20A family.</text>
</comment>
<dbReference type="InterPro" id="IPR052030">
    <property type="entry name" value="Peptidase_M20/M20A_hydrolases"/>
</dbReference>
<dbReference type="PANTHER" id="PTHR30575:SF0">
    <property type="entry name" value="XAA-ARG DIPEPTIDASE"/>
    <property type="match status" value="1"/>
</dbReference>
<dbReference type="InterPro" id="IPR002933">
    <property type="entry name" value="Peptidase_M20"/>
</dbReference>
<dbReference type="GO" id="GO:0016805">
    <property type="term" value="F:dipeptidase activity"/>
    <property type="evidence" value="ECO:0007669"/>
    <property type="project" value="TreeGrafter"/>
</dbReference>
<gene>
    <name evidence="4" type="ORF">PsYK624_100450</name>
</gene>
<keyword evidence="5" id="KW-1185">Reference proteome</keyword>
<dbReference type="Pfam" id="PF07687">
    <property type="entry name" value="M20_dimer"/>
    <property type="match status" value="1"/>
</dbReference>
<evidence type="ECO:0000256" key="1">
    <source>
        <dbReference type="ARBA" id="ARBA00006247"/>
    </source>
</evidence>
<comment type="caution">
    <text evidence="4">The sequence shown here is derived from an EMBL/GenBank/DDBJ whole genome shotgun (WGS) entry which is preliminary data.</text>
</comment>
<evidence type="ECO:0000313" key="4">
    <source>
        <dbReference type="EMBL" id="GJE93880.1"/>
    </source>
</evidence>
<feature type="domain" description="Peptidase M20 dimerisation" evidence="3">
    <location>
        <begin position="267"/>
        <end position="360"/>
    </location>
</feature>
<dbReference type="NCBIfam" id="TIGR01891">
    <property type="entry name" value="amidohydrolases"/>
    <property type="match status" value="1"/>
</dbReference>
<dbReference type="CDD" id="cd05672">
    <property type="entry name" value="M20_ACY1L2-like"/>
    <property type="match status" value="1"/>
</dbReference>
<dbReference type="Gene3D" id="3.40.630.10">
    <property type="entry name" value="Zn peptidases"/>
    <property type="match status" value="1"/>
</dbReference>
<dbReference type="SUPFAM" id="SSF55031">
    <property type="entry name" value="Bacterial exopeptidase dimerisation domain"/>
    <property type="match status" value="1"/>
</dbReference>
<evidence type="ECO:0000256" key="2">
    <source>
        <dbReference type="SAM" id="MobiDB-lite"/>
    </source>
</evidence>
<dbReference type="InterPro" id="IPR036264">
    <property type="entry name" value="Bact_exopeptidase_dim_dom"/>
</dbReference>
<dbReference type="InterPro" id="IPR011650">
    <property type="entry name" value="Peptidase_M20_dimer"/>
</dbReference>
<feature type="region of interest" description="Disordered" evidence="2">
    <location>
        <begin position="1"/>
        <end position="48"/>
    </location>
</feature>
<reference evidence="4 5" key="1">
    <citation type="submission" date="2021-08" db="EMBL/GenBank/DDBJ databases">
        <title>Draft Genome Sequence of Phanerochaete sordida strain YK-624.</title>
        <authorList>
            <person name="Mori T."/>
            <person name="Dohra H."/>
            <person name="Suzuki T."/>
            <person name="Kawagishi H."/>
            <person name="Hirai H."/>
        </authorList>
    </citation>
    <scope>NUCLEOTIDE SEQUENCE [LARGE SCALE GENOMIC DNA]</scope>
    <source>
        <strain evidence="4 5">YK-624</strain>
    </source>
</reference>
<dbReference type="InterPro" id="IPR017439">
    <property type="entry name" value="Amidohydrolase"/>
</dbReference>
<dbReference type="SUPFAM" id="SSF53187">
    <property type="entry name" value="Zn-dependent exopeptidases"/>
    <property type="match status" value="1"/>
</dbReference>
<proteinExistence type="inferred from homology"/>
<dbReference type="OrthoDB" id="6119954at2759"/>
<name>A0A9P3LG29_9APHY</name>
<dbReference type="Gene3D" id="3.30.70.360">
    <property type="match status" value="1"/>
</dbReference>
<organism evidence="4 5">
    <name type="scientific">Phanerochaete sordida</name>
    <dbReference type="NCBI Taxonomy" id="48140"/>
    <lineage>
        <taxon>Eukaryota</taxon>
        <taxon>Fungi</taxon>
        <taxon>Dikarya</taxon>
        <taxon>Basidiomycota</taxon>
        <taxon>Agaricomycotina</taxon>
        <taxon>Agaricomycetes</taxon>
        <taxon>Polyporales</taxon>
        <taxon>Phanerochaetaceae</taxon>
        <taxon>Phanerochaete</taxon>
    </lineage>
</organism>
<dbReference type="Proteomes" id="UP000703269">
    <property type="component" value="Unassembled WGS sequence"/>
</dbReference>
<accession>A0A9P3LG29</accession>
<protein>
    <submittedName>
        <fullName evidence="4">M20 family metallopeptidase</fullName>
    </submittedName>
</protein>
<evidence type="ECO:0000313" key="5">
    <source>
        <dbReference type="Proteomes" id="UP000703269"/>
    </source>
</evidence>
<dbReference type="AlphaFoldDB" id="A0A9P3LG29"/>
<dbReference type="EMBL" id="BPQB01000035">
    <property type="protein sequence ID" value="GJE93880.1"/>
    <property type="molecule type" value="Genomic_DNA"/>
</dbReference>
<dbReference type="Pfam" id="PF01546">
    <property type="entry name" value="Peptidase_M20"/>
    <property type="match status" value="1"/>
</dbReference>
<sequence>MPGCLASLLPRRDPATRPAPTAPAVRADSEKTEDGTPSPSSEVTLGPPLVGCAPEPGACLCCGSLKQDESPPGAINTFPPYTDDMSCDPPISDAIRHTVDATVDGLDAALRELSLDIWEHPEVAYEEHHAHDLLTAFMARHGFTVTPHYLGLATAWRATYTHGRGGRTVCVQAEMDALPGLGHACGHNLIAAAGVAVALALRAALQAHDVPGTVVLLGTPAEEHGGGKIALLERGAYQDVDVCIMCHPGPGAPRSTYVAPWTAIQNLDVTYTGRTAHAAYAPWEARNALDAAVLAYGAVAALRQQVKPTHRVHGVIDAQPDWEPNVIPGSAKMRWAVRAPTWAELEVLRERVVGCLEAAGRASACAVEVSAGVGYKDCRNNSALAEEYARSVRAQGGSVKISDETLQASTDLGDVSYVVPCLEPVYAIPTEDGGSNHTAKFTASARTPEAHTATLATAKCLAITALRVFTDDAFYQKVRDAFHAQRQ</sequence>